<evidence type="ECO:0000313" key="1">
    <source>
        <dbReference type="EMBL" id="WDR03783.1"/>
    </source>
</evidence>
<gene>
    <name evidence="1" type="ORF">PSQ19_06985</name>
</gene>
<protein>
    <submittedName>
        <fullName evidence="1">Uncharacterized protein</fullName>
    </submittedName>
</protein>
<name>A0ABY7YR24_9HYPH</name>
<keyword evidence="2" id="KW-1185">Reference proteome</keyword>
<proteinExistence type="predicted"/>
<sequence length="157" mass="17589">MTAAPQIETFLNDVKTAFNDGRLVQLKLMGYQGPDAALKSVAIKKIVVKRQDMLSFTYRYKTRDIIKNHILPEAMALLRADLGAVFRTALLETTEFDLNFEQHGDKVRIKRRDANRDVPSTSHDRTKHRLIAPEGKSLSACAQNRGCARQCAQGCTG</sequence>
<reference evidence="1 2" key="1">
    <citation type="submission" date="2023-02" db="EMBL/GenBank/DDBJ databases">
        <title>Devosia algicola sp. nov., isolated from the phycosphere of marine algae.</title>
        <authorList>
            <person name="Kim J.M."/>
            <person name="Lee J.K."/>
            <person name="Choi B.J."/>
            <person name="Bayburt H."/>
            <person name="Jeon C.O."/>
        </authorList>
    </citation>
    <scope>NUCLEOTIDE SEQUENCE [LARGE SCALE GENOMIC DNA]</scope>
    <source>
        <strain evidence="1 2">G20-9</strain>
    </source>
</reference>
<dbReference type="EMBL" id="CP118246">
    <property type="protein sequence ID" value="WDR03783.1"/>
    <property type="molecule type" value="Genomic_DNA"/>
</dbReference>
<organism evidence="1 2">
    <name type="scientific">Devosia algicola</name>
    <dbReference type="NCBI Taxonomy" id="3026418"/>
    <lineage>
        <taxon>Bacteria</taxon>
        <taxon>Pseudomonadati</taxon>
        <taxon>Pseudomonadota</taxon>
        <taxon>Alphaproteobacteria</taxon>
        <taxon>Hyphomicrobiales</taxon>
        <taxon>Devosiaceae</taxon>
        <taxon>Devosia</taxon>
    </lineage>
</organism>
<evidence type="ECO:0000313" key="2">
    <source>
        <dbReference type="Proteomes" id="UP001220530"/>
    </source>
</evidence>
<dbReference type="Proteomes" id="UP001220530">
    <property type="component" value="Chromosome"/>
</dbReference>
<accession>A0ABY7YR24</accession>
<dbReference type="RefSeq" id="WP_282220171.1">
    <property type="nucleotide sequence ID" value="NZ_CP118246.1"/>
</dbReference>